<dbReference type="InterPro" id="IPR014214">
    <property type="entry name" value="Dipicolinic_acid_synth_B"/>
</dbReference>
<dbReference type="SUPFAM" id="SSF52507">
    <property type="entry name" value="Homo-oligomeric flavin-containing Cys decarboxylases, HFCD"/>
    <property type="match status" value="1"/>
</dbReference>
<protein>
    <submittedName>
        <fullName evidence="2">Dipicolinate synthase subunit B</fullName>
    </submittedName>
</protein>
<evidence type="ECO:0000259" key="1">
    <source>
        <dbReference type="Pfam" id="PF02441"/>
    </source>
</evidence>
<evidence type="ECO:0000313" key="3">
    <source>
        <dbReference type="Proteomes" id="UP000806542"/>
    </source>
</evidence>
<dbReference type="InterPro" id="IPR036551">
    <property type="entry name" value="Flavin_trans-like"/>
</dbReference>
<feature type="domain" description="Flavoprotein" evidence="1">
    <location>
        <begin position="7"/>
        <end position="175"/>
    </location>
</feature>
<organism evidence="2 3">
    <name type="scientific">Ructibacterium gallinarum</name>
    <dbReference type="NCBI Taxonomy" id="2779355"/>
    <lineage>
        <taxon>Bacteria</taxon>
        <taxon>Bacillati</taxon>
        <taxon>Bacillota</taxon>
        <taxon>Clostridia</taxon>
        <taxon>Eubacteriales</taxon>
        <taxon>Oscillospiraceae</taxon>
        <taxon>Ructibacterium</taxon>
    </lineage>
</organism>
<dbReference type="NCBIfam" id="NF006161">
    <property type="entry name" value="PRK08305.1"/>
    <property type="match status" value="1"/>
</dbReference>
<proteinExistence type="predicted"/>
<reference evidence="2" key="1">
    <citation type="submission" date="2020-10" db="EMBL/GenBank/DDBJ databases">
        <title>ChiBAC.</title>
        <authorList>
            <person name="Zenner C."/>
            <person name="Hitch T.C.A."/>
            <person name="Clavel T."/>
        </authorList>
    </citation>
    <scope>NUCLEOTIDE SEQUENCE</scope>
    <source>
        <strain evidence="2">DSM 107454</strain>
    </source>
</reference>
<dbReference type="AlphaFoldDB" id="A0A9D5M607"/>
<dbReference type="Gene3D" id="3.40.50.1950">
    <property type="entry name" value="Flavin prenyltransferase-like"/>
    <property type="match status" value="1"/>
</dbReference>
<sequence length="191" mass="20489">MDSGAVIGFALTGSYCTFSKVIPQIKALVDMGYEVIPICSENAAQTDTRFGNAGQHLLRLEQITGHNVIASITEAEPIGPKKLLDVLVIAPCTGNTIAKLAQGIADSAVTLAVKSHLRNNRPVVIAVSSNDGLGANAKNIGILLARKHIFMVPFGQDDYMEKENSLVAHFDKIPQTVELALQEKQLQPVLM</sequence>
<gene>
    <name evidence="2" type="ORF">INF28_12335</name>
</gene>
<dbReference type="Pfam" id="PF02441">
    <property type="entry name" value="Flavoprotein"/>
    <property type="match status" value="1"/>
</dbReference>
<dbReference type="RefSeq" id="WP_226393772.1">
    <property type="nucleotide sequence ID" value="NZ_JADCKB010000045.1"/>
</dbReference>
<dbReference type="NCBIfam" id="TIGR02852">
    <property type="entry name" value="spore_dpaB"/>
    <property type="match status" value="1"/>
</dbReference>
<evidence type="ECO:0000313" key="2">
    <source>
        <dbReference type="EMBL" id="MBE5041240.1"/>
    </source>
</evidence>
<comment type="caution">
    <text evidence="2">The sequence shown here is derived from an EMBL/GenBank/DDBJ whole genome shotgun (WGS) entry which is preliminary data.</text>
</comment>
<accession>A0A9D5M607</accession>
<dbReference type="GO" id="GO:0003824">
    <property type="term" value="F:catalytic activity"/>
    <property type="evidence" value="ECO:0007669"/>
    <property type="project" value="InterPro"/>
</dbReference>
<keyword evidence="3" id="KW-1185">Reference proteome</keyword>
<dbReference type="EMBL" id="JADCKB010000045">
    <property type="protein sequence ID" value="MBE5041240.1"/>
    <property type="molecule type" value="Genomic_DNA"/>
</dbReference>
<name>A0A9D5M607_9FIRM</name>
<dbReference type="Proteomes" id="UP000806542">
    <property type="component" value="Unassembled WGS sequence"/>
</dbReference>
<dbReference type="InterPro" id="IPR003382">
    <property type="entry name" value="Flavoprotein"/>
</dbReference>
<dbReference type="PIRSF" id="PIRSF001390">
    <property type="entry name" value="Dipicolinate_synth_subunit_B"/>
    <property type="match status" value="1"/>
</dbReference>